<comment type="similarity">
    <text evidence="2">Belongs to the cullin family.</text>
</comment>
<name>A0A8C1XFL2_CYPCA</name>
<feature type="domain" description="Cullin N-terminal" evidence="4">
    <location>
        <begin position="21"/>
        <end position="295"/>
    </location>
</feature>
<dbReference type="GO" id="GO:0031625">
    <property type="term" value="F:ubiquitin protein ligase binding"/>
    <property type="evidence" value="ECO:0007669"/>
    <property type="project" value="InterPro"/>
</dbReference>
<evidence type="ECO:0000256" key="3">
    <source>
        <dbReference type="ARBA" id="ARBA00022786"/>
    </source>
</evidence>
<dbReference type="Gene3D" id="1.20.1310.10">
    <property type="entry name" value="Cullin Repeats"/>
    <property type="match status" value="2"/>
</dbReference>
<dbReference type="SUPFAM" id="SSF74788">
    <property type="entry name" value="Cullin repeat-like"/>
    <property type="match status" value="1"/>
</dbReference>
<dbReference type="InterPro" id="IPR001373">
    <property type="entry name" value="Cullin_N"/>
</dbReference>
<evidence type="ECO:0000256" key="2">
    <source>
        <dbReference type="ARBA" id="ARBA00006019"/>
    </source>
</evidence>
<evidence type="ECO:0000313" key="5">
    <source>
        <dbReference type="Ensembl" id="ENSCCRP00015081296.1"/>
    </source>
</evidence>
<dbReference type="FunFam" id="1.20.1310.10:FF:000011">
    <property type="entry name" value="Cullin 1"/>
    <property type="match status" value="1"/>
</dbReference>
<proteinExistence type="inferred from homology"/>
<dbReference type="PANTHER" id="PTHR11932">
    <property type="entry name" value="CULLIN"/>
    <property type="match status" value="1"/>
</dbReference>
<evidence type="ECO:0000256" key="1">
    <source>
        <dbReference type="ARBA" id="ARBA00004906"/>
    </source>
</evidence>
<dbReference type="InterPro" id="IPR016159">
    <property type="entry name" value="Cullin_repeat-like_dom_sf"/>
</dbReference>
<dbReference type="FunFam" id="1.20.1310.10:FF:000023">
    <property type="entry name" value="cullin-1"/>
    <property type="match status" value="1"/>
</dbReference>
<dbReference type="Pfam" id="PF00888">
    <property type="entry name" value="Cullin"/>
    <property type="match status" value="1"/>
</dbReference>
<sequence>MSSNRTQTPHGLKQIGLDQIWDDLRAGIQQVYTRQSMAKSRYMELYTYPQFCLQIHRLYKCFVNKLWSSYNNFIQEHLINLNSDGEDLMDESVLKFYTQQWEDYRFSSKVLNGICAYLNRHWVRRECDEGRKGIYEIYSLALVTWRECLFRPLNKQVTNAVLKLIEKERNGETINTRLISGVVQSYVELGLNEDDAFAKGPTLSVYKEYFETQFLADTERFYTRESTEFLQQNPVTEYMKKAEARLLEEQRRVQVYLHESTQDELARKCEQVLIEKHLEIFHTEFQNLLDADKNEGVNHSENSVLGSHREMWGVCSQCESVEHNAV</sequence>
<organism evidence="5 6">
    <name type="scientific">Cyprinus carpio</name>
    <name type="common">Common carp</name>
    <dbReference type="NCBI Taxonomy" id="7962"/>
    <lineage>
        <taxon>Eukaryota</taxon>
        <taxon>Metazoa</taxon>
        <taxon>Chordata</taxon>
        <taxon>Craniata</taxon>
        <taxon>Vertebrata</taxon>
        <taxon>Euteleostomi</taxon>
        <taxon>Actinopterygii</taxon>
        <taxon>Neopterygii</taxon>
        <taxon>Teleostei</taxon>
        <taxon>Ostariophysi</taxon>
        <taxon>Cypriniformes</taxon>
        <taxon>Cyprinidae</taxon>
        <taxon>Cyprininae</taxon>
        <taxon>Cyprinus</taxon>
    </lineage>
</organism>
<evidence type="ECO:0000259" key="4">
    <source>
        <dbReference type="Pfam" id="PF00888"/>
    </source>
</evidence>
<protein>
    <submittedName>
        <fullName evidence="5">Cullin 1a</fullName>
    </submittedName>
</protein>
<reference evidence="5" key="1">
    <citation type="submission" date="2025-08" db="UniProtKB">
        <authorList>
            <consortium name="Ensembl"/>
        </authorList>
    </citation>
    <scope>IDENTIFICATION</scope>
</reference>
<accession>A0A8C1XFL2</accession>
<evidence type="ECO:0000313" key="6">
    <source>
        <dbReference type="Proteomes" id="UP000694700"/>
    </source>
</evidence>
<gene>
    <name evidence="5" type="primary">LOC109062788</name>
</gene>
<dbReference type="InterPro" id="IPR045093">
    <property type="entry name" value="Cullin"/>
</dbReference>
<dbReference type="Ensembl" id="ENSCCRT00015083959.1">
    <property type="protein sequence ID" value="ENSCCRP00015081296.1"/>
    <property type="gene ID" value="ENSCCRG00015032860.1"/>
</dbReference>
<keyword evidence="3" id="KW-0833">Ubl conjugation pathway</keyword>
<dbReference type="Proteomes" id="UP000694700">
    <property type="component" value="Unplaced"/>
</dbReference>
<dbReference type="AlphaFoldDB" id="A0A8C1XFL2"/>
<comment type="pathway">
    <text evidence="1">Protein modification; protein ubiquitination.</text>
</comment>
<dbReference type="GO" id="GO:0006511">
    <property type="term" value="P:ubiquitin-dependent protein catabolic process"/>
    <property type="evidence" value="ECO:0007669"/>
    <property type="project" value="InterPro"/>
</dbReference>